<keyword evidence="8" id="KW-0732">Signal</keyword>
<proteinExistence type="inferred from homology"/>
<keyword evidence="5" id="KW-1003">Cell membrane</keyword>
<dbReference type="GO" id="GO:0005886">
    <property type="term" value="C:plasma membrane"/>
    <property type="evidence" value="ECO:0007669"/>
    <property type="project" value="UniProtKB-SubCell"/>
</dbReference>
<dbReference type="InterPro" id="IPR005311">
    <property type="entry name" value="PBP_dimer"/>
</dbReference>
<keyword evidence="15" id="KW-0961">Cell wall biogenesis/degradation</keyword>
<dbReference type="Pfam" id="PF00905">
    <property type="entry name" value="Transpeptidase"/>
    <property type="match status" value="1"/>
</dbReference>
<evidence type="ECO:0000259" key="17">
    <source>
        <dbReference type="Pfam" id="PF00905"/>
    </source>
</evidence>
<dbReference type="GO" id="GO:0009252">
    <property type="term" value="P:peptidoglycan biosynthetic process"/>
    <property type="evidence" value="ECO:0007669"/>
    <property type="project" value="UniProtKB-KW"/>
</dbReference>
<reference evidence="19" key="1">
    <citation type="journal article" date="2014" name="Int. J. Syst. Evol. Microbiol.">
        <title>Complete genome sequence of Corynebacterium casei LMG S-19264T (=DSM 44701T), isolated from a smear-ripened cheese.</title>
        <authorList>
            <consortium name="US DOE Joint Genome Institute (JGI-PGF)"/>
            <person name="Walter F."/>
            <person name="Albersmeier A."/>
            <person name="Kalinowski J."/>
            <person name="Ruckert C."/>
        </authorList>
    </citation>
    <scope>NUCLEOTIDE SEQUENCE</scope>
    <source>
        <strain evidence="19">KCTC 12870</strain>
    </source>
</reference>
<keyword evidence="14 16" id="KW-0046">Antibiotic resistance</keyword>
<dbReference type="Pfam" id="PF03717">
    <property type="entry name" value="PBP_dimer"/>
    <property type="match status" value="1"/>
</dbReference>
<gene>
    <name evidence="19" type="primary">mrdA</name>
    <name evidence="19" type="ORF">GCM10007047_08190</name>
</gene>
<dbReference type="GO" id="GO:0017001">
    <property type="term" value="P:antibiotic catabolic process"/>
    <property type="evidence" value="ECO:0007669"/>
    <property type="project" value="InterPro"/>
</dbReference>
<feature type="domain" description="Penicillin-binding protein dimerisation" evidence="18">
    <location>
        <begin position="44"/>
        <end position="251"/>
    </location>
</feature>
<dbReference type="InterPro" id="IPR050515">
    <property type="entry name" value="Beta-lactam/transpept"/>
</dbReference>
<protein>
    <recommendedName>
        <fullName evidence="4 16">Beta-lactamase</fullName>
        <ecNumber evidence="4 16">3.5.2.6</ecNumber>
    </recommendedName>
</protein>
<dbReference type="EC" id="3.5.2.6" evidence="4 16"/>
<evidence type="ECO:0000256" key="8">
    <source>
        <dbReference type="ARBA" id="ARBA00022729"/>
    </source>
</evidence>
<keyword evidence="13" id="KW-0472">Membrane</keyword>
<keyword evidence="20" id="KW-1185">Reference proteome</keyword>
<dbReference type="GO" id="GO:0008800">
    <property type="term" value="F:beta-lactamase activity"/>
    <property type="evidence" value="ECO:0007669"/>
    <property type="project" value="UniProtKB-UniRule"/>
</dbReference>
<dbReference type="GO" id="GO:0071972">
    <property type="term" value="F:peptidoglycan L,D-transpeptidase activity"/>
    <property type="evidence" value="ECO:0007669"/>
    <property type="project" value="TreeGrafter"/>
</dbReference>
<comment type="catalytic activity">
    <reaction evidence="16">
        <text>a beta-lactam + H2O = a substituted beta-amino acid</text>
        <dbReference type="Rhea" id="RHEA:20401"/>
        <dbReference type="ChEBI" id="CHEBI:15377"/>
        <dbReference type="ChEBI" id="CHEBI:35627"/>
        <dbReference type="ChEBI" id="CHEBI:140347"/>
        <dbReference type="EC" id="3.5.2.6"/>
    </reaction>
</comment>
<name>A0A8J3DHX8_9BACT</name>
<keyword evidence="6" id="KW-0121">Carboxypeptidase</keyword>
<dbReference type="AlphaFoldDB" id="A0A8J3DHX8"/>
<dbReference type="Proteomes" id="UP000642829">
    <property type="component" value="Unassembled WGS sequence"/>
</dbReference>
<dbReference type="GO" id="GO:0008658">
    <property type="term" value="F:penicillin binding"/>
    <property type="evidence" value="ECO:0007669"/>
    <property type="project" value="InterPro"/>
</dbReference>
<keyword evidence="6" id="KW-0645">Protease</keyword>
<feature type="domain" description="Penicillin-binding protein transpeptidase" evidence="17">
    <location>
        <begin position="292"/>
        <end position="612"/>
    </location>
</feature>
<dbReference type="InterPro" id="IPR036138">
    <property type="entry name" value="PBP_dimer_sf"/>
</dbReference>
<keyword evidence="10" id="KW-0133">Cell shape</keyword>
<accession>A0A8J3DHX8</accession>
<evidence type="ECO:0000313" key="20">
    <source>
        <dbReference type="Proteomes" id="UP000642829"/>
    </source>
</evidence>
<dbReference type="InterPro" id="IPR002137">
    <property type="entry name" value="Beta-lactam_class-D_AS"/>
</dbReference>
<keyword evidence="9 16" id="KW-0378">Hydrolase</keyword>
<evidence type="ECO:0000313" key="19">
    <source>
        <dbReference type="EMBL" id="GHB94984.1"/>
    </source>
</evidence>
<evidence type="ECO:0000256" key="9">
    <source>
        <dbReference type="ARBA" id="ARBA00022801"/>
    </source>
</evidence>
<dbReference type="SUPFAM" id="SSF56519">
    <property type="entry name" value="Penicillin binding protein dimerisation domain"/>
    <property type="match status" value="1"/>
</dbReference>
<dbReference type="EMBL" id="BMXG01000004">
    <property type="protein sequence ID" value="GHB94984.1"/>
    <property type="molecule type" value="Genomic_DNA"/>
</dbReference>
<comment type="similarity">
    <text evidence="3 16">Belongs to the class-D beta-lactamase family.</text>
</comment>
<comment type="caution">
    <text evidence="19">The sequence shown here is derived from an EMBL/GenBank/DDBJ whole genome shotgun (WGS) entry which is preliminary data.</text>
</comment>
<keyword evidence="7" id="KW-0812">Transmembrane</keyword>
<evidence type="ECO:0000256" key="14">
    <source>
        <dbReference type="ARBA" id="ARBA00023251"/>
    </source>
</evidence>
<evidence type="ECO:0000256" key="1">
    <source>
        <dbReference type="ARBA" id="ARBA00004167"/>
    </source>
</evidence>
<evidence type="ECO:0000256" key="11">
    <source>
        <dbReference type="ARBA" id="ARBA00022984"/>
    </source>
</evidence>
<sequence>MGVFYVVFGLLFGVLMLGLAWRQLFMHKEYRQREERQSQRRIIQPGPRGNIYDYSGKLLVGNRPRFSAVVYLEELKEEFTKEYIRIKRELEDAHRATGSTEKFTFQWVEIRSQARFNVLQRYLDEVNRILGANHQLSERNILRHFNERSLMPFELVSDVPPEGYARLIEQLPLGSKIDIYTDTARDYPNGAAAAHALGYVRGSWQVPPPDLPGDNLRTYSYKGEVGINGLEKEFNNILQGQSGGEVYIVDKFQYQFGEPIAQINARQGDSIQTSLDIDLQLAAERALGNRTGAVVAIKVDTGEVLVLASSPSYDLNDFSPRLSQETADEINEKGAWLSRATRGLYPPGSTFKLVTAIAGMRAGIIDPDEKVAGGAYFPVGDRLFPEHSGGPYYSTDLRKAIEKSSNVYFYDMGIRTGIDNISAEARRFGLDKPAGIEIPFEETRMSIPDKEWSRRVRGFGWRGGDTANVSIGQGDLLVTPLGMAAFAASLARRETRTDVTILKRKNDEVIDHGGEPIGLTDDQYNAILEGMERVVGLKGTGRYAMIDGVRIAGKTGTAQVKIPGKKLTLAWFLGFAPVDDPQIAVVVIVEGLKPGDHYAGGATAAPVAREVFKEYFRERAADELLAITP</sequence>
<organism evidence="19 20">
    <name type="scientific">Cerasicoccus arenae</name>
    <dbReference type="NCBI Taxonomy" id="424488"/>
    <lineage>
        <taxon>Bacteria</taxon>
        <taxon>Pseudomonadati</taxon>
        <taxon>Verrucomicrobiota</taxon>
        <taxon>Opitutia</taxon>
        <taxon>Puniceicoccales</taxon>
        <taxon>Cerasicoccaceae</taxon>
        <taxon>Cerasicoccus</taxon>
    </lineage>
</organism>
<dbReference type="GO" id="GO:0071555">
    <property type="term" value="P:cell wall organization"/>
    <property type="evidence" value="ECO:0007669"/>
    <property type="project" value="UniProtKB-KW"/>
</dbReference>
<evidence type="ECO:0000256" key="6">
    <source>
        <dbReference type="ARBA" id="ARBA00022645"/>
    </source>
</evidence>
<dbReference type="PANTHER" id="PTHR30627:SF2">
    <property type="entry name" value="PEPTIDOGLYCAN D,D-TRANSPEPTIDASE MRDA"/>
    <property type="match status" value="1"/>
</dbReference>
<dbReference type="PROSITE" id="PS00337">
    <property type="entry name" value="BETA_LACTAMASE_D"/>
    <property type="match status" value="1"/>
</dbReference>
<keyword evidence="11" id="KW-0573">Peptidoglycan synthesis</keyword>
<evidence type="ECO:0000256" key="13">
    <source>
        <dbReference type="ARBA" id="ARBA00023136"/>
    </source>
</evidence>
<dbReference type="Gene3D" id="3.40.710.10">
    <property type="entry name" value="DD-peptidase/beta-lactamase superfamily"/>
    <property type="match status" value="1"/>
</dbReference>
<dbReference type="GO" id="GO:0046677">
    <property type="term" value="P:response to antibiotic"/>
    <property type="evidence" value="ECO:0007669"/>
    <property type="project" value="UniProtKB-UniRule"/>
</dbReference>
<evidence type="ECO:0000256" key="5">
    <source>
        <dbReference type="ARBA" id="ARBA00022475"/>
    </source>
</evidence>
<evidence type="ECO:0000256" key="12">
    <source>
        <dbReference type="ARBA" id="ARBA00022989"/>
    </source>
</evidence>
<evidence type="ECO:0000259" key="18">
    <source>
        <dbReference type="Pfam" id="PF03717"/>
    </source>
</evidence>
<dbReference type="Gene3D" id="3.90.1310.10">
    <property type="entry name" value="Penicillin-binding protein 2a (Domain 2)"/>
    <property type="match status" value="1"/>
</dbReference>
<dbReference type="PANTHER" id="PTHR30627">
    <property type="entry name" value="PEPTIDOGLYCAN D,D-TRANSPEPTIDASE"/>
    <property type="match status" value="1"/>
</dbReference>
<dbReference type="GO" id="GO:0008360">
    <property type="term" value="P:regulation of cell shape"/>
    <property type="evidence" value="ECO:0007669"/>
    <property type="project" value="UniProtKB-KW"/>
</dbReference>
<evidence type="ECO:0000256" key="3">
    <source>
        <dbReference type="ARBA" id="ARBA00007898"/>
    </source>
</evidence>
<evidence type="ECO:0000256" key="2">
    <source>
        <dbReference type="ARBA" id="ARBA00004236"/>
    </source>
</evidence>
<comment type="subcellular location">
    <subcellularLocation>
        <location evidence="2">Cell membrane</location>
    </subcellularLocation>
    <subcellularLocation>
        <location evidence="1">Membrane</location>
        <topology evidence="1">Single-pass membrane protein</topology>
    </subcellularLocation>
</comment>
<dbReference type="SUPFAM" id="SSF56601">
    <property type="entry name" value="beta-lactamase/transpeptidase-like"/>
    <property type="match status" value="1"/>
</dbReference>
<evidence type="ECO:0000256" key="7">
    <source>
        <dbReference type="ARBA" id="ARBA00022692"/>
    </source>
</evidence>
<evidence type="ECO:0000256" key="15">
    <source>
        <dbReference type="ARBA" id="ARBA00023316"/>
    </source>
</evidence>
<evidence type="ECO:0000256" key="16">
    <source>
        <dbReference type="RuleBase" id="RU361140"/>
    </source>
</evidence>
<dbReference type="InterPro" id="IPR012338">
    <property type="entry name" value="Beta-lactam/transpept-like"/>
</dbReference>
<evidence type="ECO:0000256" key="4">
    <source>
        <dbReference type="ARBA" id="ARBA00012865"/>
    </source>
</evidence>
<keyword evidence="12" id="KW-1133">Transmembrane helix</keyword>
<dbReference type="RefSeq" id="WP_194500004.1">
    <property type="nucleotide sequence ID" value="NZ_JAENIH010000041.1"/>
</dbReference>
<evidence type="ECO:0000256" key="10">
    <source>
        <dbReference type="ARBA" id="ARBA00022960"/>
    </source>
</evidence>
<reference evidence="19" key="2">
    <citation type="submission" date="2020-09" db="EMBL/GenBank/DDBJ databases">
        <authorList>
            <person name="Sun Q."/>
            <person name="Kim S."/>
        </authorList>
    </citation>
    <scope>NUCLEOTIDE SEQUENCE</scope>
    <source>
        <strain evidence="19">KCTC 12870</strain>
    </source>
</reference>
<dbReference type="InterPro" id="IPR001460">
    <property type="entry name" value="PCN-bd_Tpept"/>
</dbReference>